<dbReference type="SUPFAM" id="SSF46689">
    <property type="entry name" value="Homeodomain-like"/>
    <property type="match status" value="1"/>
</dbReference>
<keyword evidence="1 2" id="KW-0238">DNA-binding</keyword>
<dbReference type="EMBL" id="JBHUCX010000020">
    <property type="protein sequence ID" value="MFD1674503.1"/>
    <property type="molecule type" value="Genomic_DNA"/>
</dbReference>
<gene>
    <name evidence="4" type="ORF">ACFSB2_07260</name>
</gene>
<evidence type="ECO:0000259" key="3">
    <source>
        <dbReference type="PROSITE" id="PS50977"/>
    </source>
</evidence>
<evidence type="ECO:0000313" key="4">
    <source>
        <dbReference type="EMBL" id="MFD1674503.1"/>
    </source>
</evidence>
<dbReference type="InterPro" id="IPR001647">
    <property type="entry name" value="HTH_TetR"/>
</dbReference>
<keyword evidence="5" id="KW-1185">Reference proteome</keyword>
<accession>A0ABW4JES3</accession>
<dbReference type="Proteomes" id="UP001597079">
    <property type="component" value="Unassembled WGS sequence"/>
</dbReference>
<dbReference type="Pfam" id="PF00440">
    <property type="entry name" value="TetR_N"/>
    <property type="match status" value="1"/>
</dbReference>
<dbReference type="PROSITE" id="PS50977">
    <property type="entry name" value="HTH_TETR_2"/>
    <property type="match status" value="1"/>
</dbReference>
<evidence type="ECO:0000313" key="5">
    <source>
        <dbReference type="Proteomes" id="UP001597079"/>
    </source>
</evidence>
<name>A0ABW4JES3_9BACL</name>
<dbReference type="InterPro" id="IPR009057">
    <property type="entry name" value="Homeodomain-like_sf"/>
</dbReference>
<evidence type="ECO:0000256" key="1">
    <source>
        <dbReference type="ARBA" id="ARBA00023125"/>
    </source>
</evidence>
<feature type="domain" description="HTH tetR-type" evidence="3">
    <location>
        <begin position="2"/>
        <end position="62"/>
    </location>
</feature>
<dbReference type="PRINTS" id="PR00455">
    <property type="entry name" value="HTHTETR"/>
</dbReference>
<organism evidence="4 5">
    <name type="scientific">Alicyclobacillus fodiniaquatilis</name>
    <dbReference type="NCBI Taxonomy" id="1661150"/>
    <lineage>
        <taxon>Bacteria</taxon>
        <taxon>Bacillati</taxon>
        <taxon>Bacillota</taxon>
        <taxon>Bacilli</taxon>
        <taxon>Bacillales</taxon>
        <taxon>Alicyclobacillaceae</taxon>
        <taxon>Alicyclobacillus</taxon>
    </lineage>
</organism>
<proteinExistence type="predicted"/>
<dbReference type="RefSeq" id="WP_377942369.1">
    <property type="nucleotide sequence ID" value="NZ_JBHUCX010000020.1"/>
</dbReference>
<dbReference type="InterPro" id="IPR023772">
    <property type="entry name" value="DNA-bd_HTH_TetR-type_CS"/>
</dbReference>
<evidence type="ECO:0000256" key="2">
    <source>
        <dbReference type="PROSITE-ProRule" id="PRU00335"/>
    </source>
</evidence>
<dbReference type="InterPro" id="IPR050624">
    <property type="entry name" value="HTH-type_Tx_Regulator"/>
</dbReference>
<dbReference type="PANTHER" id="PTHR43479:SF22">
    <property type="entry name" value="TRANSCRIPTIONAL REGULATOR, TETR FAMILY"/>
    <property type="match status" value="1"/>
</dbReference>
<sequence>MNITKKQIMDSSVHLFAHKGYYATSMQEIAEDCGIAKGSIYKYFQSKEELFLEIFDACHNEMMQQAYKINGDDALSPKEKLSTSIEFQLGFFMENSFIMLEITDLPIRDNERFEPLKERAIAQVRNWRRECLLHAYGEPSLPYLEDILTIFTGIFKQYLHYVVQAIHPLALKDVARFIVDRMDVIVADLLSAKPAPLIHSALGEDGGAYLPTSLEALQEMVNTMRSIAEELPMTNSARQELTQMLIFLQNEIAEQAPRMFLIRPILYALEEKAELQSYVRHFLTVFNRTS</sequence>
<dbReference type="PROSITE" id="PS01081">
    <property type="entry name" value="HTH_TETR_1"/>
    <property type="match status" value="1"/>
</dbReference>
<reference evidence="5" key="1">
    <citation type="journal article" date="2019" name="Int. J. Syst. Evol. Microbiol.">
        <title>The Global Catalogue of Microorganisms (GCM) 10K type strain sequencing project: providing services to taxonomists for standard genome sequencing and annotation.</title>
        <authorList>
            <consortium name="The Broad Institute Genomics Platform"/>
            <consortium name="The Broad Institute Genome Sequencing Center for Infectious Disease"/>
            <person name="Wu L."/>
            <person name="Ma J."/>
        </authorList>
    </citation>
    <scope>NUCLEOTIDE SEQUENCE [LARGE SCALE GENOMIC DNA]</scope>
    <source>
        <strain evidence="5">CGMCC 1.12286</strain>
    </source>
</reference>
<comment type="caution">
    <text evidence="4">The sequence shown here is derived from an EMBL/GenBank/DDBJ whole genome shotgun (WGS) entry which is preliminary data.</text>
</comment>
<feature type="DNA-binding region" description="H-T-H motif" evidence="2">
    <location>
        <begin position="25"/>
        <end position="44"/>
    </location>
</feature>
<dbReference type="Gene3D" id="1.10.357.10">
    <property type="entry name" value="Tetracycline Repressor, domain 2"/>
    <property type="match status" value="1"/>
</dbReference>
<dbReference type="PANTHER" id="PTHR43479">
    <property type="entry name" value="ACREF/ENVCD OPERON REPRESSOR-RELATED"/>
    <property type="match status" value="1"/>
</dbReference>
<protein>
    <submittedName>
        <fullName evidence="4">TetR/AcrR family transcriptional regulator</fullName>
    </submittedName>
</protein>